<evidence type="ECO:0000313" key="3">
    <source>
        <dbReference type="Proteomes" id="UP000091914"/>
    </source>
</evidence>
<dbReference type="EMBL" id="LZSX01000088">
    <property type="protein sequence ID" value="OBB80295.1"/>
    <property type="molecule type" value="Genomic_DNA"/>
</dbReference>
<organism evidence="2 3">
    <name type="scientific">Mycobacterium colombiense</name>
    <dbReference type="NCBI Taxonomy" id="339268"/>
    <lineage>
        <taxon>Bacteria</taxon>
        <taxon>Bacillati</taxon>
        <taxon>Actinomycetota</taxon>
        <taxon>Actinomycetes</taxon>
        <taxon>Mycobacteriales</taxon>
        <taxon>Mycobacteriaceae</taxon>
        <taxon>Mycobacterium</taxon>
        <taxon>Mycobacterium avium complex (MAC)</taxon>
    </lineage>
</organism>
<proteinExistence type="predicted"/>
<protein>
    <recommendedName>
        <fullName evidence="4">AAA family ATPase</fullName>
    </recommendedName>
</protein>
<dbReference type="Pfam" id="PF13481">
    <property type="entry name" value="AAA_25"/>
    <property type="match status" value="1"/>
</dbReference>
<accession>A0A1A0VAL6</accession>
<gene>
    <name evidence="2" type="ORF">A5760_19605</name>
</gene>
<evidence type="ECO:0008006" key="4">
    <source>
        <dbReference type="Google" id="ProtNLM"/>
    </source>
</evidence>
<dbReference type="SUPFAM" id="SSF52540">
    <property type="entry name" value="P-loop containing nucleoside triphosphate hydrolases"/>
    <property type="match status" value="1"/>
</dbReference>
<dbReference type="Gene3D" id="3.40.50.300">
    <property type="entry name" value="P-loop containing nucleotide triphosphate hydrolases"/>
    <property type="match status" value="1"/>
</dbReference>
<comment type="caution">
    <text evidence="2">The sequence shown here is derived from an EMBL/GenBank/DDBJ whole genome shotgun (WGS) entry which is preliminary data.</text>
</comment>
<feature type="region of interest" description="Disordered" evidence="1">
    <location>
        <begin position="389"/>
        <end position="415"/>
    </location>
</feature>
<feature type="compositionally biased region" description="Polar residues" evidence="1">
    <location>
        <begin position="402"/>
        <end position="415"/>
    </location>
</feature>
<sequence length="415" mass="44828">MRCSIMVGICPPLPGLSGGAVMLTDVNKVVPVTVTGEVAGTPDQDERERAVIAELDRLRVREEARKRLAAEKAGPALPFEWGLLDDFKDCAEPPYRIEGLLPAGGGMVVVAQRKTGKTTLVLNLAHSLITGDPFLGMFTTKFAAGRVAIVNYEVSGPQVARWAKQMDIPGDRLLLVNLRGRRNPLLHKEDRDQLAEKLREHNVETLIVDPFGRAYTGTSQNDSAEVGAWLTDLDVFARSEVGANEVILTVHAGWNGERARGSSAIEDWADSIVTMTFGDDQKSRYLRAMGRDVSVDEDLLHYDPTTRLLGMTGSGGRAEAKRDAKAAALLNPVCQHLGKEPGASGSAIGKAMRALRNNGGLEVAFQDADVRAAIELGVKKGKIRLDRLGPGRPTRHYLTAEETLSNPTLSGQGQP</sequence>
<dbReference type="Proteomes" id="UP000091914">
    <property type="component" value="Unassembled WGS sequence"/>
</dbReference>
<dbReference type="InterPro" id="IPR027417">
    <property type="entry name" value="P-loop_NTPase"/>
</dbReference>
<evidence type="ECO:0000313" key="2">
    <source>
        <dbReference type="EMBL" id="OBB80295.1"/>
    </source>
</evidence>
<reference evidence="2 3" key="1">
    <citation type="submission" date="2016-06" db="EMBL/GenBank/DDBJ databases">
        <authorList>
            <person name="Kjaerup R.B."/>
            <person name="Dalgaard T.S."/>
            <person name="Juul-Madsen H.R."/>
        </authorList>
    </citation>
    <scope>NUCLEOTIDE SEQUENCE [LARGE SCALE GENOMIC DNA]</scope>
    <source>
        <strain evidence="2 3">852002-51834_SCH5396731</strain>
    </source>
</reference>
<evidence type="ECO:0000256" key="1">
    <source>
        <dbReference type="SAM" id="MobiDB-lite"/>
    </source>
</evidence>
<dbReference type="AlphaFoldDB" id="A0A1A0VAL6"/>
<dbReference type="OrthoDB" id="4934928at2"/>
<name>A0A1A0VAL6_9MYCO</name>